<organism evidence="1 2">
    <name type="scientific">Meloidogyne enterolobii</name>
    <name type="common">Root-knot nematode worm</name>
    <name type="synonym">Meloidogyne mayaguensis</name>
    <dbReference type="NCBI Taxonomy" id="390850"/>
    <lineage>
        <taxon>Eukaryota</taxon>
        <taxon>Metazoa</taxon>
        <taxon>Ecdysozoa</taxon>
        <taxon>Nematoda</taxon>
        <taxon>Chromadorea</taxon>
        <taxon>Rhabditida</taxon>
        <taxon>Tylenchina</taxon>
        <taxon>Tylenchomorpha</taxon>
        <taxon>Tylenchoidea</taxon>
        <taxon>Meloidogynidae</taxon>
        <taxon>Meloidogyninae</taxon>
        <taxon>Meloidogyne</taxon>
    </lineage>
</organism>
<gene>
    <name evidence="1" type="ORF">MENTE1834_LOCUS38917</name>
</gene>
<reference evidence="1" key="1">
    <citation type="submission" date="2023-11" db="EMBL/GenBank/DDBJ databases">
        <authorList>
            <person name="Poullet M."/>
        </authorList>
    </citation>
    <scope>NUCLEOTIDE SEQUENCE</scope>
    <source>
        <strain evidence="1">E1834</strain>
    </source>
</reference>
<protein>
    <submittedName>
        <fullName evidence="1">Uncharacterized protein</fullName>
    </submittedName>
</protein>
<dbReference type="EMBL" id="CAVMJV010000086">
    <property type="protein sequence ID" value="CAK5091095.1"/>
    <property type="molecule type" value="Genomic_DNA"/>
</dbReference>
<evidence type="ECO:0000313" key="2">
    <source>
        <dbReference type="Proteomes" id="UP001497535"/>
    </source>
</evidence>
<comment type="caution">
    <text evidence="1">The sequence shown here is derived from an EMBL/GenBank/DDBJ whole genome shotgun (WGS) entry which is preliminary data.</text>
</comment>
<name>A0ACB1AI50_MELEN</name>
<accession>A0ACB1AI50</accession>
<keyword evidence="2" id="KW-1185">Reference proteome</keyword>
<evidence type="ECO:0000313" key="1">
    <source>
        <dbReference type="EMBL" id="CAK5091095.1"/>
    </source>
</evidence>
<dbReference type="Proteomes" id="UP001497535">
    <property type="component" value="Unassembled WGS sequence"/>
</dbReference>
<sequence length="66" mass="7531">MSLYDALFLYGLAVRDAYEETKNQSIFMDGSFIWKKMTARQFIGVTGQVLMNNKAIRVPSYGNTQT</sequence>
<proteinExistence type="predicted"/>